<sequence>MRRPAFIDSMLKAIVGIEIPLASLIGKTKLGQNKKLEDQAGAAQGLMGKGEREIGEAMLSSIARRDKK</sequence>
<dbReference type="EMBL" id="UAVU01000003">
    <property type="protein sequence ID" value="SQA98897.1"/>
    <property type="molecule type" value="Genomic_DNA"/>
</dbReference>
<protein>
    <submittedName>
        <fullName evidence="1">Uncharacterized protein</fullName>
    </submittedName>
</protein>
<dbReference type="AlphaFoldDB" id="A0A2X2T960"/>
<evidence type="ECO:0000313" key="2">
    <source>
        <dbReference type="Proteomes" id="UP000251197"/>
    </source>
</evidence>
<proteinExistence type="predicted"/>
<name>A0A2X2T960_9ENTR</name>
<organism evidence="1 2">
    <name type="scientific">Cedecea neteri</name>
    <dbReference type="NCBI Taxonomy" id="158822"/>
    <lineage>
        <taxon>Bacteria</taxon>
        <taxon>Pseudomonadati</taxon>
        <taxon>Pseudomonadota</taxon>
        <taxon>Gammaproteobacteria</taxon>
        <taxon>Enterobacterales</taxon>
        <taxon>Enterobacteriaceae</taxon>
        <taxon>Cedecea</taxon>
    </lineage>
</organism>
<accession>A0A2X2T960</accession>
<dbReference type="STRING" id="158822.LH23_04180"/>
<gene>
    <name evidence="1" type="ORF">NCTC12120_02796</name>
</gene>
<dbReference type="Gene3D" id="2.30.110.10">
    <property type="entry name" value="Electron Transport, Fmn-binding Protein, Chain A"/>
    <property type="match status" value="1"/>
</dbReference>
<dbReference type="SUPFAM" id="SSF50475">
    <property type="entry name" value="FMN-binding split barrel"/>
    <property type="match status" value="1"/>
</dbReference>
<evidence type="ECO:0000313" key="1">
    <source>
        <dbReference type="EMBL" id="SQA98897.1"/>
    </source>
</evidence>
<dbReference type="Proteomes" id="UP000251197">
    <property type="component" value="Unassembled WGS sequence"/>
</dbReference>
<dbReference type="InterPro" id="IPR012349">
    <property type="entry name" value="Split_barrel_FMN-bd"/>
</dbReference>
<reference evidence="1 2" key="1">
    <citation type="submission" date="2018-06" db="EMBL/GenBank/DDBJ databases">
        <authorList>
            <consortium name="Pathogen Informatics"/>
            <person name="Doyle S."/>
        </authorList>
    </citation>
    <scope>NUCLEOTIDE SEQUENCE [LARGE SCALE GENOMIC DNA]</scope>
    <source>
        <strain evidence="1 2">NCTC12120</strain>
    </source>
</reference>